<evidence type="ECO:0000256" key="6">
    <source>
        <dbReference type="ARBA" id="ARBA00022679"/>
    </source>
</evidence>
<comment type="caution">
    <text evidence="19">The sequence shown here is derived from an EMBL/GenBank/DDBJ whole genome shotgun (WGS) entry which is preliminary data.</text>
</comment>
<dbReference type="SUPFAM" id="SSF47384">
    <property type="entry name" value="Homodimeric domain of signal transducing histidine kinase"/>
    <property type="match status" value="1"/>
</dbReference>
<dbReference type="Gene3D" id="3.30.565.10">
    <property type="entry name" value="Histidine kinase-like ATPase, C-terminal domain"/>
    <property type="match status" value="1"/>
</dbReference>
<dbReference type="CDD" id="cd00130">
    <property type="entry name" value="PAS"/>
    <property type="match status" value="1"/>
</dbReference>
<feature type="domain" description="PAS" evidence="18">
    <location>
        <begin position="188"/>
        <end position="230"/>
    </location>
</feature>
<dbReference type="GO" id="GO:0005886">
    <property type="term" value="C:plasma membrane"/>
    <property type="evidence" value="ECO:0007669"/>
    <property type="project" value="UniProtKB-SubCell"/>
</dbReference>
<dbReference type="RefSeq" id="WP_121060457.1">
    <property type="nucleotide sequence ID" value="NZ_RCDB01000003.1"/>
</dbReference>
<feature type="domain" description="Histidine kinase" evidence="17">
    <location>
        <begin position="320"/>
        <end position="535"/>
    </location>
</feature>
<dbReference type="SMART" id="SM00387">
    <property type="entry name" value="HATPase_c"/>
    <property type="match status" value="1"/>
</dbReference>
<evidence type="ECO:0000256" key="3">
    <source>
        <dbReference type="ARBA" id="ARBA00004236"/>
    </source>
</evidence>
<dbReference type="InterPro" id="IPR036097">
    <property type="entry name" value="HisK_dim/P_sf"/>
</dbReference>
<dbReference type="InterPro" id="IPR004358">
    <property type="entry name" value="Sig_transdc_His_kin-like_C"/>
</dbReference>
<feature type="region of interest" description="Disordered" evidence="15">
    <location>
        <begin position="237"/>
        <end position="259"/>
    </location>
</feature>
<keyword evidence="8" id="KW-0547">Nucleotide-binding</keyword>
<dbReference type="SMART" id="SM00388">
    <property type="entry name" value="HisKA"/>
    <property type="match status" value="1"/>
</dbReference>
<feature type="transmembrane region" description="Helical" evidence="16">
    <location>
        <begin position="45"/>
        <end position="66"/>
    </location>
</feature>
<keyword evidence="10" id="KW-0067">ATP-binding</keyword>
<keyword evidence="20" id="KW-1185">Reference proteome</keyword>
<evidence type="ECO:0000313" key="20">
    <source>
        <dbReference type="Proteomes" id="UP000273158"/>
    </source>
</evidence>
<evidence type="ECO:0000256" key="13">
    <source>
        <dbReference type="ARBA" id="ARBA00023136"/>
    </source>
</evidence>
<dbReference type="InterPro" id="IPR050351">
    <property type="entry name" value="BphY/WalK/GraS-like"/>
</dbReference>
<dbReference type="PROSITE" id="PS50109">
    <property type="entry name" value="HIS_KIN"/>
    <property type="match status" value="1"/>
</dbReference>
<dbReference type="Pfam" id="PF08448">
    <property type="entry name" value="PAS_4"/>
    <property type="match status" value="1"/>
</dbReference>
<comment type="subcellular location">
    <subcellularLocation>
        <location evidence="3">Cell membrane</location>
    </subcellularLocation>
    <subcellularLocation>
        <location evidence="2">Membrane</location>
        <topology evidence="2">Multi-pass membrane protein</topology>
    </subcellularLocation>
</comment>
<sequence length="561" mass="60436">MSGEGEARISSRSRSIWLWQLVLTAAVVVLTLVLLVLSPDLLSTITIPLGIGMVIATTVVVMLVPWDRVSTRIVALIPFSGIVSIGALAWGSDLRMGFLWVFPLAWLATYYRIAWIGGLVLVAALIVLDAVTHQANTSASLRFTIVLLSLTFLAITINMESRKTGAATRLLRRQSARLEETIRRVRAQERRVNQMLNGLEAGIARVDRHGQLLAANDSYIALYGLDRRDLTQPGSSVEYDGHGGTALREAERPRARAARGERFTDERMWLFDAQGEWHTVNASTVDLVSGPGEPDVTMLIVTDVTAAEAAQQATRTMARTVSHELSNPLTAILGYTDLLLDDDALTDRQRERLELVEAAGQRMERLIADVLRAGGTAQPAEAPRRLVDLREVLTASAESFSPAARLGDVALEVAGGDPLPVMADAFRVRQVFDNLISNAVKYTPPTGEVSVTASADDREAVVVIRDSGIGIAADDLPLVFTDYFRAGTALESGTPGTGLGMGIARAIVEQHSGTLGIESTPGVGTTITLRMPLTDVTEADLGPTDTQQIRVVRGGDTKEST</sequence>
<dbReference type="GO" id="GO:0030295">
    <property type="term" value="F:protein kinase activator activity"/>
    <property type="evidence" value="ECO:0007669"/>
    <property type="project" value="TreeGrafter"/>
</dbReference>
<dbReference type="InterPro" id="IPR000014">
    <property type="entry name" value="PAS"/>
</dbReference>
<dbReference type="PANTHER" id="PTHR42878">
    <property type="entry name" value="TWO-COMPONENT HISTIDINE KINASE"/>
    <property type="match status" value="1"/>
</dbReference>
<dbReference type="InterPro" id="IPR035965">
    <property type="entry name" value="PAS-like_dom_sf"/>
</dbReference>
<feature type="transmembrane region" description="Helical" evidence="16">
    <location>
        <begin position="73"/>
        <end position="90"/>
    </location>
</feature>
<keyword evidence="5" id="KW-0597">Phosphoprotein</keyword>
<dbReference type="Gene3D" id="3.30.450.20">
    <property type="entry name" value="PAS domain"/>
    <property type="match status" value="1"/>
</dbReference>
<evidence type="ECO:0000256" key="11">
    <source>
        <dbReference type="ARBA" id="ARBA00022989"/>
    </source>
</evidence>
<reference evidence="19 20" key="1">
    <citation type="journal article" date="2015" name="Stand. Genomic Sci.">
        <title>Genomic Encyclopedia of Bacterial and Archaeal Type Strains, Phase III: the genomes of soil and plant-associated and newly described type strains.</title>
        <authorList>
            <person name="Whitman W.B."/>
            <person name="Woyke T."/>
            <person name="Klenk H.P."/>
            <person name="Zhou Y."/>
            <person name="Lilburn T.G."/>
            <person name="Beck B.J."/>
            <person name="De Vos P."/>
            <person name="Vandamme P."/>
            <person name="Eisen J.A."/>
            <person name="Garrity G."/>
            <person name="Hugenholtz P."/>
            <person name="Kyrpides N.C."/>
        </authorList>
    </citation>
    <scope>NUCLEOTIDE SEQUENCE [LARGE SCALE GENOMIC DNA]</scope>
    <source>
        <strain evidence="19 20">S2T63</strain>
    </source>
</reference>
<evidence type="ECO:0000256" key="9">
    <source>
        <dbReference type="ARBA" id="ARBA00022777"/>
    </source>
</evidence>
<feature type="compositionally biased region" description="Basic and acidic residues" evidence="15">
    <location>
        <begin position="248"/>
        <end position="259"/>
    </location>
</feature>
<dbReference type="PRINTS" id="PR00344">
    <property type="entry name" value="BCTRLSENSOR"/>
</dbReference>
<evidence type="ECO:0000256" key="16">
    <source>
        <dbReference type="SAM" id="Phobius"/>
    </source>
</evidence>
<dbReference type="GO" id="GO:0007234">
    <property type="term" value="P:osmosensory signaling via phosphorelay pathway"/>
    <property type="evidence" value="ECO:0007669"/>
    <property type="project" value="TreeGrafter"/>
</dbReference>
<dbReference type="InterPro" id="IPR003661">
    <property type="entry name" value="HisK_dim/P_dom"/>
</dbReference>
<dbReference type="FunFam" id="3.30.565.10:FF:000006">
    <property type="entry name" value="Sensor histidine kinase WalK"/>
    <property type="match status" value="1"/>
</dbReference>
<dbReference type="InterPro" id="IPR013656">
    <property type="entry name" value="PAS_4"/>
</dbReference>
<evidence type="ECO:0000256" key="8">
    <source>
        <dbReference type="ARBA" id="ARBA00022741"/>
    </source>
</evidence>
<keyword evidence="13 16" id="KW-0472">Membrane</keyword>
<dbReference type="Pfam" id="PF02518">
    <property type="entry name" value="HATPase_c"/>
    <property type="match status" value="1"/>
</dbReference>
<feature type="transmembrane region" description="Helical" evidence="16">
    <location>
        <begin position="16"/>
        <end position="39"/>
    </location>
</feature>
<feature type="transmembrane region" description="Helical" evidence="16">
    <location>
        <begin position="110"/>
        <end position="128"/>
    </location>
</feature>
<dbReference type="NCBIfam" id="TIGR00229">
    <property type="entry name" value="sensory_box"/>
    <property type="match status" value="1"/>
</dbReference>
<dbReference type="OrthoDB" id="9757990at2"/>
<keyword evidence="6" id="KW-0808">Transferase</keyword>
<evidence type="ECO:0000256" key="1">
    <source>
        <dbReference type="ARBA" id="ARBA00000085"/>
    </source>
</evidence>
<evidence type="ECO:0000256" key="7">
    <source>
        <dbReference type="ARBA" id="ARBA00022692"/>
    </source>
</evidence>
<accession>A0A498C4N4</accession>
<dbReference type="Pfam" id="PF00512">
    <property type="entry name" value="HisKA"/>
    <property type="match status" value="1"/>
</dbReference>
<dbReference type="PROSITE" id="PS50112">
    <property type="entry name" value="PAS"/>
    <property type="match status" value="1"/>
</dbReference>
<dbReference type="EC" id="2.7.13.3" evidence="4"/>
<dbReference type="GO" id="GO:0000155">
    <property type="term" value="F:phosphorelay sensor kinase activity"/>
    <property type="evidence" value="ECO:0007669"/>
    <property type="project" value="InterPro"/>
</dbReference>
<dbReference type="GO" id="GO:0000156">
    <property type="term" value="F:phosphorelay response regulator activity"/>
    <property type="evidence" value="ECO:0007669"/>
    <property type="project" value="TreeGrafter"/>
</dbReference>
<name>A0A498C4N4_9MICO</name>
<dbReference type="GO" id="GO:0005524">
    <property type="term" value="F:ATP binding"/>
    <property type="evidence" value="ECO:0007669"/>
    <property type="project" value="UniProtKB-KW"/>
</dbReference>
<feature type="transmembrane region" description="Helical" evidence="16">
    <location>
        <begin position="140"/>
        <end position="159"/>
    </location>
</feature>
<keyword evidence="7 16" id="KW-0812">Transmembrane</keyword>
<dbReference type="SUPFAM" id="SSF55874">
    <property type="entry name" value="ATPase domain of HSP90 chaperone/DNA topoisomerase II/histidine kinase"/>
    <property type="match status" value="1"/>
</dbReference>
<dbReference type="InterPro" id="IPR003594">
    <property type="entry name" value="HATPase_dom"/>
</dbReference>
<dbReference type="PANTHER" id="PTHR42878:SF7">
    <property type="entry name" value="SENSOR HISTIDINE KINASE GLRK"/>
    <property type="match status" value="1"/>
</dbReference>
<protein>
    <recommendedName>
        <fullName evidence="14">Sensor-like histidine kinase SenX3</fullName>
        <ecNumber evidence="4">2.7.13.3</ecNumber>
    </recommendedName>
</protein>
<keyword evidence="11 16" id="KW-1133">Transmembrane helix</keyword>
<evidence type="ECO:0000256" key="12">
    <source>
        <dbReference type="ARBA" id="ARBA00023012"/>
    </source>
</evidence>
<organism evidence="19 20">
    <name type="scientific">Microbacterium telephonicum</name>
    <dbReference type="NCBI Taxonomy" id="1714841"/>
    <lineage>
        <taxon>Bacteria</taxon>
        <taxon>Bacillati</taxon>
        <taxon>Actinomycetota</taxon>
        <taxon>Actinomycetes</taxon>
        <taxon>Micrococcales</taxon>
        <taxon>Microbacteriaceae</taxon>
        <taxon>Microbacterium</taxon>
    </lineage>
</organism>
<evidence type="ECO:0000259" key="17">
    <source>
        <dbReference type="PROSITE" id="PS50109"/>
    </source>
</evidence>
<evidence type="ECO:0000256" key="2">
    <source>
        <dbReference type="ARBA" id="ARBA00004141"/>
    </source>
</evidence>
<comment type="catalytic activity">
    <reaction evidence="1">
        <text>ATP + protein L-histidine = ADP + protein N-phospho-L-histidine.</text>
        <dbReference type="EC" id="2.7.13.3"/>
    </reaction>
</comment>
<dbReference type="CDD" id="cd00082">
    <property type="entry name" value="HisKA"/>
    <property type="match status" value="1"/>
</dbReference>
<dbReference type="SUPFAM" id="SSF55785">
    <property type="entry name" value="PYP-like sensor domain (PAS domain)"/>
    <property type="match status" value="1"/>
</dbReference>
<dbReference type="Gene3D" id="1.10.287.130">
    <property type="match status" value="1"/>
</dbReference>
<evidence type="ECO:0000256" key="4">
    <source>
        <dbReference type="ARBA" id="ARBA00012438"/>
    </source>
</evidence>
<proteinExistence type="predicted"/>
<gene>
    <name evidence="19" type="ORF">C7474_2602</name>
</gene>
<dbReference type="InterPro" id="IPR036890">
    <property type="entry name" value="HATPase_C_sf"/>
</dbReference>
<keyword evidence="9" id="KW-0418">Kinase</keyword>
<dbReference type="InterPro" id="IPR005467">
    <property type="entry name" value="His_kinase_dom"/>
</dbReference>
<evidence type="ECO:0000313" key="19">
    <source>
        <dbReference type="EMBL" id="RLK48000.1"/>
    </source>
</evidence>
<evidence type="ECO:0000256" key="15">
    <source>
        <dbReference type="SAM" id="MobiDB-lite"/>
    </source>
</evidence>
<evidence type="ECO:0000259" key="18">
    <source>
        <dbReference type="PROSITE" id="PS50112"/>
    </source>
</evidence>
<keyword evidence="12" id="KW-0902">Two-component regulatory system</keyword>
<evidence type="ECO:0000256" key="10">
    <source>
        <dbReference type="ARBA" id="ARBA00022840"/>
    </source>
</evidence>
<evidence type="ECO:0000256" key="5">
    <source>
        <dbReference type="ARBA" id="ARBA00022553"/>
    </source>
</evidence>
<evidence type="ECO:0000256" key="14">
    <source>
        <dbReference type="ARBA" id="ARBA00039401"/>
    </source>
</evidence>
<dbReference type="AlphaFoldDB" id="A0A498C4N4"/>
<dbReference type="EMBL" id="RCDB01000003">
    <property type="protein sequence ID" value="RLK48000.1"/>
    <property type="molecule type" value="Genomic_DNA"/>
</dbReference>
<dbReference type="Proteomes" id="UP000273158">
    <property type="component" value="Unassembled WGS sequence"/>
</dbReference>